<feature type="domain" description="EGF-like" evidence="8">
    <location>
        <begin position="229"/>
        <end position="271"/>
    </location>
</feature>
<feature type="transmembrane region" description="Helical" evidence="7">
    <location>
        <begin position="679"/>
        <end position="703"/>
    </location>
</feature>
<keyword evidence="2 5" id="KW-0245">EGF-like domain</keyword>
<dbReference type="GO" id="GO:0016020">
    <property type="term" value="C:membrane"/>
    <property type="evidence" value="ECO:0007669"/>
    <property type="project" value="InterPro"/>
</dbReference>
<dbReference type="OrthoDB" id="283575at2759"/>
<evidence type="ECO:0000259" key="8">
    <source>
        <dbReference type="PROSITE" id="PS50026"/>
    </source>
</evidence>
<dbReference type="PANTHER" id="PTHR24033:SF151">
    <property type="entry name" value="NOTCH 2"/>
    <property type="match status" value="1"/>
</dbReference>
<dbReference type="GO" id="GO:0007154">
    <property type="term" value="P:cell communication"/>
    <property type="evidence" value="ECO:0007669"/>
    <property type="project" value="InterPro"/>
</dbReference>
<keyword evidence="4 5" id="KW-1015">Disulfide bond</keyword>
<dbReference type="Gene3D" id="2.10.25.10">
    <property type="entry name" value="Laminin"/>
    <property type="match status" value="3"/>
</dbReference>
<name>A0A3P7FZI6_HYDTA</name>
<feature type="compositionally biased region" description="Basic and acidic residues" evidence="6">
    <location>
        <begin position="799"/>
        <end position="809"/>
    </location>
</feature>
<evidence type="ECO:0000313" key="9">
    <source>
        <dbReference type="EMBL" id="VDM34299.1"/>
    </source>
</evidence>
<feature type="disulfide bond" evidence="5">
    <location>
        <begin position="646"/>
        <end position="663"/>
    </location>
</feature>
<evidence type="ECO:0000256" key="6">
    <source>
        <dbReference type="SAM" id="MobiDB-lite"/>
    </source>
</evidence>
<organism evidence="9 10">
    <name type="scientific">Hydatigena taeniaeformis</name>
    <name type="common">Feline tapeworm</name>
    <name type="synonym">Taenia taeniaeformis</name>
    <dbReference type="NCBI Taxonomy" id="6205"/>
    <lineage>
        <taxon>Eukaryota</taxon>
        <taxon>Metazoa</taxon>
        <taxon>Spiralia</taxon>
        <taxon>Lophotrochozoa</taxon>
        <taxon>Platyhelminthes</taxon>
        <taxon>Cestoda</taxon>
        <taxon>Eucestoda</taxon>
        <taxon>Cyclophyllidea</taxon>
        <taxon>Taeniidae</taxon>
        <taxon>Hydatigera</taxon>
    </lineage>
</organism>
<dbReference type="InterPro" id="IPR000742">
    <property type="entry name" value="EGF"/>
</dbReference>
<protein>
    <recommendedName>
        <fullName evidence="8">EGF-like domain-containing protein</fullName>
    </recommendedName>
</protein>
<keyword evidence="7" id="KW-0812">Transmembrane</keyword>
<feature type="region of interest" description="Disordered" evidence="6">
    <location>
        <begin position="416"/>
        <end position="463"/>
    </location>
</feature>
<dbReference type="Pfam" id="PF01414">
    <property type="entry name" value="DSL"/>
    <property type="match status" value="1"/>
</dbReference>
<dbReference type="PROSITE" id="PS01186">
    <property type="entry name" value="EGF_2"/>
    <property type="match status" value="2"/>
</dbReference>
<dbReference type="InterPro" id="IPR001774">
    <property type="entry name" value="DSL"/>
</dbReference>
<accession>A0A3P7FZI6</accession>
<evidence type="ECO:0000256" key="2">
    <source>
        <dbReference type="ARBA" id="ARBA00022536"/>
    </source>
</evidence>
<evidence type="ECO:0000256" key="4">
    <source>
        <dbReference type="ARBA" id="ARBA00023157"/>
    </source>
</evidence>
<dbReference type="Pfam" id="PF00008">
    <property type="entry name" value="EGF"/>
    <property type="match status" value="2"/>
</dbReference>
<feature type="domain" description="EGF-like" evidence="8">
    <location>
        <begin position="158"/>
        <end position="197"/>
    </location>
</feature>
<feature type="disulfide bond" evidence="5">
    <location>
        <begin position="187"/>
        <end position="196"/>
    </location>
</feature>
<feature type="domain" description="EGF-like" evidence="8">
    <location>
        <begin position="637"/>
        <end position="675"/>
    </location>
</feature>
<dbReference type="PROSITE" id="PS50026">
    <property type="entry name" value="EGF_3"/>
    <property type="match status" value="3"/>
</dbReference>
<dbReference type="AlphaFoldDB" id="A0A3P7FZI6"/>
<dbReference type="CDD" id="cd00054">
    <property type="entry name" value="EGF_CA"/>
    <property type="match status" value="3"/>
</dbReference>
<dbReference type="SMART" id="SM00051">
    <property type="entry name" value="DSL"/>
    <property type="match status" value="1"/>
</dbReference>
<proteinExistence type="predicted"/>
<evidence type="ECO:0000256" key="7">
    <source>
        <dbReference type="SAM" id="Phobius"/>
    </source>
</evidence>
<keyword evidence="1" id="KW-0217">Developmental protein</keyword>
<dbReference type="Gene3D" id="2.10.25.140">
    <property type="match status" value="1"/>
</dbReference>
<comment type="caution">
    <text evidence="5">Lacks conserved residue(s) required for the propagation of feature annotation.</text>
</comment>
<feature type="region of interest" description="Disordered" evidence="6">
    <location>
        <begin position="794"/>
        <end position="831"/>
    </location>
</feature>
<keyword evidence="3" id="KW-0677">Repeat</keyword>
<keyword evidence="7" id="KW-0472">Membrane</keyword>
<dbReference type="PANTHER" id="PTHR24033">
    <property type="entry name" value="EGF-LIKE DOMAIN-CONTAINING PROTEIN"/>
    <property type="match status" value="1"/>
</dbReference>
<reference evidence="9 10" key="1">
    <citation type="submission" date="2018-11" db="EMBL/GenBank/DDBJ databases">
        <authorList>
            <consortium name="Pathogen Informatics"/>
        </authorList>
    </citation>
    <scope>NUCLEOTIDE SEQUENCE [LARGE SCALE GENOMIC DNA]</scope>
</reference>
<sequence length="831" mass="92324">MYYVNPQHEAADGYCDRSFNDNWCDTYFIICVTSSNSYESIKIAIAAYDSDRFTSHDLIANFENHVAEVPIPNTVVSADLVKTENTGHNEHVNFKDCFLFHSITALLALECIEGFYGEKCSIECFPEKYPSMLGCHENGTSICLPGKQLDYSAHCYAGYNPCVPSPCKNQGQCVRTGEKHDTFTCNCPIQWTGKLCHVQRSPCEVASQKLANADLQDLFGMHKKDNYTSVNDTSTIRSVNVCKNGGICVDLMEDFKFICNCTSGWKGELCTIPDWTNAIIAGCVVSGLVVILLCAVVPCCLRLRVLRQKKPKIPIEPLVYGHGDAKGPVTERIPFKDVFYNSVIMSDTMDSQNADNTQQFYEYCTVTSPSSREGDLSISTSNDYEISIEDKPPPELPIRPDSLAPLPKSYNTLICQDRDSLPSSRSESVYSRQPLLTPRTSSFLTPMEGEEHDSQNPNVLPKRSVENDESTLTKLLRIAKNSPNECNVAMKKTSVIGSQSRINEMVELPLSKGIPKSIAMRIEAWDSDLSTSDDLIARFVSTAVPISSHTGFNSVGLSKEEETSYNTEVRIDASVKLTCSPHYYGEQCETYCKPDYKSFYCGEKGERICIPGQRTPILTYNQDGRSACEWEKELLTSGTNSSTEICQNGGVCQDNPTEFGYTCLCSSGWKGQHCEEADYTAVVVAVTVILLALVMVAIFVIVIRRTRWGSKIDLSSIVTKCRKQPPRYSKSDDRTGRIEAISNEIYGEVPSNAVQVEVLSAEDEYAMLDATPQPPVGRRSYEGAIRYASLLWDSPPDPSLDKATEDKMRTLTPPLVPPRAEPNEITKSLNR</sequence>
<dbReference type="InterPro" id="IPR051830">
    <property type="entry name" value="NOTCH_homolog"/>
</dbReference>
<keyword evidence="10" id="KW-1185">Reference proteome</keyword>
<dbReference type="PROSITE" id="PS00022">
    <property type="entry name" value="EGF_1"/>
    <property type="match status" value="3"/>
</dbReference>
<evidence type="ECO:0000256" key="3">
    <source>
        <dbReference type="ARBA" id="ARBA00022737"/>
    </source>
</evidence>
<dbReference type="EMBL" id="UYWX01020844">
    <property type="protein sequence ID" value="VDM34299.1"/>
    <property type="molecule type" value="Genomic_DNA"/>
</dbReference>
<feature type="compositionally biased region" description="Polar residues" evidence="6">
    <location>
        <begin position="421"/>
        <end position="431"/>
    </location>
</feature>
<dbReference type="SMART" id="SM00181">
    <property type="entry name" value="EGF"/>
    <property type="match status" value="3"/>
</dbReference>
<evidence type="ECO:0000256" key="1">
    <source>
        <dbReference type="ARBA" id="ARBA00022473"/>
    </source>
</evidence>
<gene>
    <name evidence="9" type="ORF">TTAC_LOCUS9486</name>
</gene>
<evidence type="ECO:0000256" key="5">
    <source>
        <dbReference type="PROSITE-ProRule" id="PRU00076"/>
    </source>
</evidence>
<feature type="disulfide bond" evidence="5">
    <location>
        <begin position="242"/>
        <end position="259"/>
    </location>
</feature>
<dbReference type="SUPFAM" id="SSF57196">
    <property type="entry name" value="EGF/Laminin"/>
    <property type="match status" value="3"/>
</dbReference>
<feature type="disulfide bond" evidence="5">
    <location>
        <begin position="261"/>
        <end position="270"/>
    </location>
</feature>
<keyword evidence="7" id="KW-1133">Transmembrane helix</keyword>
<feature type="disulfide bond" evidence="5">
    <location>
        <begin position="665"/>
        <end position="674"/>
    </location>
</feature>
<evidence type="ECO:0000313" key="10">
    <source>
        <dbReference type="Proteomes" id="UP000274429"/>
    </source>
</evidence>
<dbReference type="Proteomes" id="UP000274429">
    <property type="component" value="Unassembled WGS sequence"/>
</dbReference>